<dbReference type="Proteomes" id="UP001626550">
    <property type="component" value="Unassembled WGS sequence"/>
</dbReference>
<sequence length="498" mass="57542">MRQVTRYGYKKNHCHCVNKERTSQEPCACLEEGKVVNAKVTCDTNNYGSPVRIIQTFIKTWSPEEKKCTVVEKTVQKELSGCLANMNVEREPCKKDGTFVETLIKFELDKESCTCKKVFTKQTKSCKCPSKRQLVNKCEETGLQYLIVTEYQWEEPKGCVETKKYVKQFPCACPEGQFLKKCHNGMLLVQKTSYIKDHEGLACVKEVQKHAVMPKCESDEPRFAETDCDRNTCQKFIQRFEMVYNPAYCKCEWKKVSEMPCVCCGCPKPRIETKCLNDNILQGSIVLFSPNNKKCSTTCVRQVKHTEKVITCKANDEERPQVYWGECDPKTCDQFMLKELYEPIDCKCQKRLTKIAKRKCCCPKDSRVRELCHNGYQLEIRSFLQLEGHQCVWKENVAKHLLSCQSKGRIVHGSCRPETCKQPLYRLTKVLNKKTCTCEEQETFLGEKECCCLEKPSQNIVCLGDCREIITVTPQFDQQQQKCIVNKETKKQCLCEFG</sequence>
<accession>A0ABD2QL66</accession>
<gene>
    <name evidence="1" type="ORF">Ciccas_001061</name>
</gene>
<reference evidence="1 2" key="1">
    <citation type="submission" date="2024-11" db="EMBL/GenBank/DDBJ databases">
        <title>Adaptive evolution of stress response genes in parasites aligns with host niche diversity.</title>
        <authorList>
            <person name="Hahn C."/>
            <person name="Resl P."/>
        </authorList>
    </citation>
    <scope>NUCLEOTIDE SEQUENCE [LARGE SCALE GENOMIC DNA]</scope>
    <source>
        <strain evidence="1">EGGRZ-B1_66</strain>
        <tissue evidence="1">Body</tissue>
    </source>
</reference>
<evidence type="ECO:0000313" key="2">
    <source>
        <dbReference type="Proteomes" id="UP001626550"/>
    </source>
</evidence>
<comment type="caution">
    <text evidence="1">The sequence shown here is derived from an EMBL/GenBank/DDBJ whole genome shotgun (WGS) entry which is preliminary data.</text>
</comment>
<keyword evidence="2" id="KW-1185">Reference proteome</keyword>
<proteinExistence type="predicted"/>
<dbReference type="EMBL" id="JBJKFK010000065">
    <property type="protein sequence ID" value="KAL3320254.1"/>
    <property type="molecule type" value="Genomic_DNA"/>
</dbReference>
<name>A0ABD2QL66_9PLAT</name>
<dbReference type="AlphaFoldDB" id="A0ABD2QL66"/>
<evidence type="ECO:0000313" key="1">
    <source>
        <dbReference type="EMBL" id="KAL3320254.1"/>
    </source>
</evidence>
<organism evidence="1 2">
    <name type="scientific">Cichlidogyrus casuarinus</name>
    <dbReference type="NCBI Taxonomy" id="1844966"/>
    <lineage>
        <taxon>Eukaryota</taxon>
        <taxon>Metazoa</taxon>
        <taxon>Spiralia</taxon>
        <taxon>Lophotrochozoa</taxon>
        <taxon>Platyhelminthes</taxon>
        <taxon>Monogenea</taxon>
        <taxon>Monopisthocotylea</taxon>
        <taxon>Dactylogyridea</taxon>
        <taxon>Ancyrocephalidae</taxon>
        <taxon>Cichlidogyrus</taxon>
    </lineage>
</organism>
<protein>
    <submittedName>
        <fullName evidence="1">Uncharacterized protein</fullName>
    </submittedName>
</protein>